<protein>
    <submittedName>
        <fullName evidence="2">Transcriptional regulator, AraC family</fullName>
    </submittedName>
</protein>
<evidence type="ECO:0000313" key="2">
    <source>
        <dbReference type="EMBL" id="CQR74753.1"/>
    </source>
</evidence>
<dbReference type="SMART" id="SM00871">
    <property type="entry name" value="AraC_E_bind"/>
    <property type="match status" value="1"/>
</dbReference>
<evidence type="ECO:0000313" key="3">
    <source>
        <dbReference type="Proteomes" id="UP000049855"/>
    </source>
</evidence>
<dbReference type="SUPFAM" id="SSF55136">
    <property type="entry name" value="Probable bacterial effector-binding domain"/>
    <property type="match status" value="1"/>
</dbReference>
<dbReference type="InterPro" id="IPR011256">
    <property type="entry name" value="Reg_factor_effector_dom_sf"/>
</dbReference>
<evidence type="ECO:0000259" key="1">
    <source>
        <dbReference type="SMART" id="SM00871"/>
    </source>
</evidence>
<dbReference type="AlphaFoldDB" id="A0A0U1L6J2"/>
<dbReference type="InterPro" id="IPR053182">
    <property type="entry name" value="YobU-like_regulator"/>
</dbReference>
<gene>
    <name evidence="2" type="ORF">SpAn4DRAFT_4110</name>
</gene>
<sequence length="163" mass="19259">MKNRIETIGKKFLVGKRREMSYINDQTLELWKSFMIDRKQIQNRVDLSYYSMQIYHILFDYASFNPTVNFTKWAAVEVIDHDHIPSQMDGYIIQGGTYAVFTHVGPASTFVASLKFIHEIWLPESKYTLDDREHFEILEEGYNPLDENATEEIWIPITLKEKD</sequence>
<dbReference type="PANTHER" id="PTHR36444:SF2">
    <property type="entry name" value="TRANSCRIPTIONAL REGULATOR PROTEIN YOBU-RELATED"/>
    <property type="match status" value="1"/>
</dbReference>
<dbReference type="PANTHER" id="PTHR36444">
    <property type="entry name" value="TRANSCRIPTIONAL REGULATOR PROTEIN YOBU-RELATED"/>
    <property type="match status" value="1"/>
</dbReference>
<reference evidence="3" key="1">
    <citation type="submission" date="2015-03" db="EMBL/GenBank/DDBJ databases">
        <authorList>
            <person name="Nijsse Bart"/>
        </authorList>
    </citation>
    <scope>NUCLEOTIDE SEQUENCE [LARGE SCALE GENOMIC DNA]</scope>
</reference>
<dbReference type="InterPro" id="IPR010499">
    <property type="entry name" value="AraC_E-bd"/>
</dbReference>
<feature type="domain" description="AraC effector-binding" evidence="1">
    <location>
        <begin position="1"/>
        <end position="158"/>
    </location>
</feature>
<dbReference type="EMBL" id="CTRP01000015">
    <property type="protein sequence ID" value="CQR74753.1"/>
    <property type="molecule type" value="Genomic_DNA"/>
</dbReference>
<dbReference type="Gene3D" id="3.20.80.10">
    <property type="entry name" value="Regulatory factor, effector binding domain"/>
    <property type="match status" value="1"/>
</dbReference>
<proteinExistence type="predicted"/>
<keyword evidence="3" id="KW-1185">Reference proteome</keyword>
<dbReference type="Proteomes" id="UP000049855">
    <property type="component" value="Unassembled WGS sequence"/>
</dbReference>
<name>A0A0U1L6J2_9FIRM</name>
<organism evidence="2 3">
    <name type="scientific">Sporomusa ovata</name>
    <dbReference type="NCBI Taxonomy" id="2378"/>
    <lineage>
        <taxon>Bacteria</taxon>
        <taxon>Bacillati</taxon>
        <taxon>Bacillota</taxon>
        <taxon>Negativicutes</taxon>
        <taxon>Selenomonadales</taxon>
        <taxon>Sporomusaceae</taxon>
        <taxon>Sporomusa</taxon>
    </lineage>
</organism>
<dbReference type="RefSeq" id="WP_021166580.1">
    <property type="nucleotide sequence ID" value="NZ_CTRP01000015.1"/>
</dbReference>
<accession>A0A0U1L6J2</accession>
<dbReference type="Pfam" id="PF06445">
    <property type="entry name" value="GyrI-like"/>
    <property type="match status" value="1"/>
</dbReference>
<dbReference type="InterPro" id="IPR029442">
    <property type="entry name" value="GyrI-like"/>
</dbReference>